<feature type="domain" description="CBU-0592-like" evidence="3">
    <location>
        <begin position="10"/>
        <end position="87"/>
    </location>
</feature>
<name>A0A813ES86_POLGL</name>
<protein>
    <recommendedName>
        <fullName evidence="3">CBU-0592-like domain-containing protein</fullName>
    </recommendedName>
</protein>
<dbReference type="Proteomes" id="UP000654075">
    <property type="component" value="Unassembled WGS sequence"/>
</dbReference>
<evidence type="ECO:0000256" key="1">
    <source>
        <dbReference type="SAM" id="MobiDB-lite"/>
    </source>
</evidence>
<proteinExistence type="predicted"/>
<comment type="caution">
    <text evidence="4">The sequence shown here is derived from an EMBL/GenBank/DDBJ whole genome shotgun (WGS) entry which is preliminary data.</text>
</comment>
<keyword evidence="2" id="KW-0812">Transmembrane</keyword>
<evidence type="ECO:0000259" key="3">
    <source>
        <dbReference type="Pfam" id="PF26604"/>
    </source>
</evidence>
<dbReference type="Pfam" id="PF26604">
    <property type="entry name" value="CBU_0592"/>
    <property type="match status" value="1"/>
</dbReference>
<keyword evidence="2" id="KW-0472">Membrane</keyword>
<dbReference type="InterPro" id="IPR058058">
    <property type="entry name" value="CBU_0592-like"/>
</dbReference>
<evidence type="ECO:0000313" key="5">
    <source>
        <dbReference type="Proteomes" id="UP000654075"/>
    </source>
</evidence>
<sequence length="142" mass="14822">MSVAWTLILTSVGSCLGISALFLTSNGFYPGDNLWIILLNLAGGALLTTGSLGNVFGEGGSEFVPFVILNGVFALIAASGLARLVRKNLCGVAPHNNNHNNNNNNKSNNNNNNNNNKPNTVAPSMLAPHKQAPQCLCFSAGV</sequence>
<keyword evidence="5" id="KW-1185">Reference proteome</keyword>
<gene>
    <name evidence="4" type="ORF">PGLA1383_LOCUS22988</name>
</gene>
<evidence type="ECO:0000256" key="2">
    <source>
        <dbReference type="SAM" id="Phobius"/>
    </source>
</evidence>
<evidence type="ECO:0000313" key="4">
    <source>
        <dbReference type="EMBL" id="CAE8604844.1"/>
    </source>
</evidence>
<accession>A0A813ES86</accession>
<feature type="transmembrane region" description="Helical" evidence="2">
    <location>
        <begin position="6"/>
        <end position="23"/>
    </location>
</feature>
<feature type="region of interest" description="Disordered" evidence="1">
    <location>
        <begin position="95"/>
        <end position="125"/>
    </location>
</feature>
<dbReference type="EMBL" id="CAJNNV010017022">
    <property type="protein sequence ID" value="CAE8604844.1"/>
    <property type="molecule type" value="Genomic_DNA"/>
</dbReference>
<feature type="compositionally biased region" description="Low complexity" evidence="1">
    <location>
        <begin position="95"/>
        <end position="119"/>
    </location>
</feature>
<organism evidence="4 5">
    <name type="scientific">Polarella glacialis</name>
    <name type="common">Dinoflagellate</name>
    <dbReference type="NCBI Taxonomy" id="89957"/>
    <lineage>
        <taxon>Eukaryota</taxon>
        <taxon>Sar</taxon>
        <taxon>Alveolata</taxon>
        <taxon>Dinophyceae</taxon>
        <taxon>Suessiales</taxon>
        <taxon>Suessiaceae</taxon>
        <taxon>Polarella</taxon>
    </lineage>
</organism>
<reference evidence="4" key="1">
    <citation type="submission" date="2021-02" db="EMBL/GenBank/DDBJ databases">
        <authorList>
            <person name="Dougan E. K."/>
            <person name="Rhodes N."/>
            <person name="Thang M."/>
            <person name="Chan C."/>
        </authorList>
    </citation>
    <scope>NUCLEOTIDE SEQUENCE</scope>
</reference>
<feature type="transmembrane region" description="Helical" evidence="2">
    <location>
        <begin position="63"/>
        <end position="85"/>
    </location>
</feature>
<dbReference type="AlphaFoldDB" id="A0A813ES86"/>
<keyword evidence="2" id="KW-1133">Transmembrane helix</keyword>
<feature type="transmembrane region" description="Helical" evidence="2">
    <location>
        <begin position="35"/>
        <end position="57"/>
    </location>
</feature>